<organism evidence="2 3">
    <name type="scientific">Hydrogenophaga crocea</name>
    <dbReference type="NCBI Taxonomy" id="2716225"/>
    <lineage>
        <taxon>Bacteria</taxon>
        <taxon>Pseudomonadati</taxon>
        <taxon>Pseudomonadota</taxon>
        <taxon>Betaproteobacteria</taxon>
        <taxon>Burkholderiales</taxon>
        <taxon>Comamonadaceae</taxon>
        <taxon>Hydrogenophaga</taxon>
    </lineage>
</organism>
<dbReference type="Pfam" id="PF07963">
    <property type="entry name" value="N_methyl"/>
    <property type="match status" value="1"/>
</dbReference>
<keyword evidence="1" id="KW-1133">Transmembrane helix</keyword>
<dbReference type="AlphaFoldDB" id="A0A6G8IE11"/>
<proteinExistence type="predicted"/>
<gene>
    <name evidence="2" type="ORF">G9Q37_04390</name>
</gene>
<evidence type="ECO:0000256" key="1">
    <source>
        <dbReference type="SAM" id="Phobius"/>
    </source>
</evidence>
<reference evidence="2 3" key="1">
    <citation type="submission" date="2020-03" db="EMBL/GenBank/DDBJ databases">
        <title>Hydrogenophaga sp. nov. isolated from cyanobacterial mat.</title>
        <authorList>
            <person name="Thorat V."/>
            <person name="Kirdat K."/>
            <person name="Tiwarekar B."/>
            <person name="Costa E.D."/>
            <person name="Yadav A."/>
        </authorList>
    </citation>
    <scope>NUCLEOTIDE SEQUENCE [LARGE SCALE GENOMIC DNA]</scope>
    <source>
        <strain evidence="2 3">BA0156</strain>
    </source>
</reference>
<accession>A0A6G8IE11</accession>
<dbReference type="InterPro" id="IPR012902">
    <property type="entry name" value="N_methyl_site"/>
</dbReference>
<name>A0A6G8IE11_9BURK</name>
<dbReference type="KEGG" id="hcz:G9Q37_04390"/>
<dbReference type="RefSeq" id="WP_166225104.1">
    <property type="nucleotide sequence ID" value="NZ_CP049989.1"/>
</dbReference>
<feature type="transmembrane region" description="Helical" evidence="1">
    <location>
        <begin position="20"/>
        <end position="42"/>
    </location>
</feature>
<evidence type="ECO:0008006" key="4">
    <source>
        <dbReference type="Google" id="ProtNLM"/>
    </source>
</evidence>
<keyword evidence="3" id="KW-1185">Reference proteome</keyword>
<protein>
    <recommendedName>
        <fullName evidence="4">Type IV pilus modification protein PilV</fullName>
    </recommendedName>
</protein>
<dbReference type="EMBL" id="CP049989">
    <property type="protein sequence ID" value="QIM51427.1"/>
    <property type="molecule type" value="Genomic_DNA"/>
</dbReference>
<evidence type="ECO:0000313" key="2">
    <source>
        <dbReference type="EMBL" id="QIM51427.1"/>
    </source>
</evidence>
<evidence type="ECO:0000313" key="3">
    <source>
        <dbReference type="Proteomes" id="UP000503162"/>
    </source>
</evidence>
<keyword evidence="1" id="KW-0812">Transmembrane</keyword>
<sequence length="188" mass="20118">MSARHPERGVRTTRQRGTGLIEVLVAIAVMSFGLLAMARLGASALLHQKAAQMRLTGVSLAQYYVERARLNVYGFDLGAYDIAFGATPAGSVPGLNADAPDTDAARNVAAADRQAFLQLVAKALPEGAAEVVSRPSAQARELDIWLLWRDTSIDPANSLDGAARHACNKDLSESDRDGRSCMHFRVGL</sequence>
<dbReference type="Proteomes" id="UP000503162">
    <property type="component" value="Chromosome"/>
</dbReference>
<keyword evidence="1" id="KW-0472">Membrane</keyword>